<gene>
    <name evidence="1" type="ORF">NP590_06690</name>
</gene>
<reference evidence="1 2" key="1">
    <citation type="submission" date="2022-07" db="EMBL/GenBank/DDBJ databases">
        <title>Methylomonas rivi sp. nov., Methylomonas rosea sp. nov., Methylomonas aureus sp. nov. and Methylomonas subterranea sp. nov., four novel methanotrophs isolated from a freshwater creek and the deep terrestrial subsurface.</title>
        <authorList>
            <person name="Abin C."/>
            <person name="Sankaranarayanan K."/>
            <person name="Garner C."/>
            <person name="Sindelar R."/>
            <person name="Kotary K."/>
            <person name="Garner R."/>
            <person name="Barclay S."/>
            <person name="Lawson P."/>
            <person name="Krumholz L."/>
        </authorList>
    </citation>
    <scope>NUCLEOTIDE SEQUENCE [LARGE SCALE GENOMIC DNA]</scope>
    <source>
        <strain evidence="1 2">SURF-2</strain>
    </source>
</reference>
<evidence type="ECO:0000313" key="1">
    <source>
        <dbReference type="EMBL" id="MCQ8103787.1"/>
    </source>
</evidence>
<keyword evidence="2" id="KW-1185">Reference proteome</keyword>
<protein>
    <submittedName>
        <fullName evidence="1">Uncharacterized protein</fullName>
    </submittedName>
</protein>
<proteinExistence type="predicted"/>
<dbReference type="RefSeq" id="WP_256601531.1">
    <property type="nucleotide sequence ID" value="NZ_JANIBJ010000010.1"/>
</dbReference>
<organism evidence="1 2">
    <name type="scientific">Methylomonas subterranea</name>
    <dbReference type="NCBI Taxonomy" id="2952225"/>
    <lineage>
        <taxon>Bacteria</taxon>
        <taxon>Pseudomonadati</taxon>
        <taxon>Pseudomonadota</taxon>
        <taxon>Gammaproteobacteria</taxon>
        <taxon>Methylococcales</taxon>
        <taxon>Methylococcaceae</taxon>
        <taxon>Methylomonas</taxon>
    </lineage>
</organism>
<sequence>MTAHFSNELMPSTSQFRQVYDDAPEAIVIPKHLQHHRILVTVSLLDEDQLATPIRKRRPPAQFAGRVKEQGDVINTLSAEDWGLTD</sequence>
<evidence type="ECO:0000313" key="2">
    <source>
        <dbReference type="Proteomes" id="UP001524499"/>
    </source>
</evidence>
<name>A0ABT1TFD9_9GAMM</name>
<comment type="caution">
    <text evidence="1">The sequence shown here is derived from an EMBL/GenBank/DDBJ whole genome shotgun (WGS) entry which is preliminary data.</text>
</comment>
<accession>A0ABT1TFD9</accession>
<dbReference type="Proteomes" id="UP001524499">
    <property type="component" value="Unassembled WGS sequence"/>
</dbReference>
<dbReference type="EMBL" id="JANIBJ010000010">
    <property type="protein sequence ID" value="MCQ8103787.1"/>
    <property type="molecule type" value="Genomic_DNA"/>
</dbReference>